<dbReference type="SUPFAM" id="SSF53474">
    <property type="entry name" value="alpha/beta-Hydrolases"/>
    <property type="match status" value="1"/>
</dbReference>
<keyword evidence="1" id="KW-0472">Membrane</keyword>
<sequence length="331" mass="37230">MRDLLNALRRQWMLLLVSGIVLATLFFILKARNLPKLASHPHPAEDYAAAARRAEILRVQGKKLMNPLCRLELMSHKRKTSRAVILVHGYTSCPQQFQELGKRFYDLGDNVLIAPLPHHGLAYRMTEDQARLSAEELAAYADEVVDIARGLGDRVVMMGISAGGVTTAWAAQHRSDIDCAVIISPAFGFKEIPVPLTAAVMNIYSILPDSWSWWDEKLKEEVLPHYAYPRYSRRALTEILRLGFVVEQAAEHNSPAAKKIVMVCNPNDSSISKERTLQIVERWKAHQANLTSFTFDASLNLGHDLIDPNQAEQRIDIVYPKLIELCAEAIN</sequence>
<keyword evidence="1" id="KW-0812">Transmembrane</keyword>
<evidence type="ECO:0000313" key="4">
    <source>
        <dbReference type="Proteomes" id="UP000053937"/>
    </source>
</evidence>
<keyword evidence="1" id="KW-1133">Transmembrane helix</keyword>
<dbReference type="AlphaFoldDB" id="A0A101JNP6"/>
<dbReference type="OrthoDB" id="5416147at2"/>
<dbReference type="Gene3D" id="3.40.50.1820">
    <property type="entry name" value="alpha/beta hydrolase"/>
    <property type="match status" value="1"/>
</dbReference>
<keyword evidence="4" id="KW-1185">Reference proteome</keyword>
<dbReference type="EMBL" id="LMBR01000101">
    <property type="protein sequence ID" value="KUL30167.1"/>
    <property type="molecule type" value="Genomic_DNA"/>
</dbReference>
<feature type="transmembrane region" description="Helical" evidence="1">
    <location>
        <begin position="12"/>
        <end position="29"/>
    </location>
</feature>
<evidence type="ECO:0000259" key="2">
    <source>
        <dbReference type="Pfam" id="PF12146"/>
    </source>
</evidence>
<evidence type="ECO:0000313" key="3">
    <source>
        <dbReference type="EMBL" id="KUL30167.1"/>
    </source>
</evidence>
<dbReference type="RefSeq" id="WP_059138811.1">
    <property type="nucleotide sequence ID" value="NZ_LMBR01000101.1"/>
</dbReference>
<name>A0A101JNP6_CHLLI</name>
<dbReference type="InterPro" id="IPR029058">
    <property type="entry name" value="AB_hydrolase_fold"/>
</dbReference>
<dbReference type="Proteomes" id="UP000053937">
    <property type="component" value="Unassembled WGS sequence"/>
</dbReference>
<proteinExistence type="predicted"/>
<comment type="caution">
    <text evidence="3">The sequence shown here is derived from an EMBL/GenBank/DDBJ whole genome shotgun (WGS) entry which is preliminary data.</text>
</comment>
<feature type="domain" description="Serine aminopeptidase S33" evidence="2">
    <location>
        <begin position="80"/>
        <end position="206"/>
    </location>
</feature>
<organism evidence="3 4">
    <name type="scientific">Chlorobium limicola</name>
    <dbReference type="NCBI Taxonomy" id="1092"/>
    <lineage>
        <taxon>Bacteria</taxon>
        <taxon>Pseudomonadati</taxon>
        <taxon>Chlorobiota</taxon>
        <taxon>Chlorobiia</taxon>
        <taxon>Chlorobiales</taxon>
        <taxon>Chlorobiaceae</taxon>
        <taxon>Chlorobium/Pelodictyon group</taxon>
        <taxon>Chlorobium</taxon>
    </lineage>
</organism>
<dbReference type="Pfam" id="PF12146">
    <property type="entry name" value="Hydrolase_4"/>
    <property type="match status" value="1"/>
</dbReference>
<evidence type="ECO:0000256" key="1">
    <source>
        <dbReference type="SAM" id="Phobius"/>
    </source>
</evidence>
<accession>A0A101JNP6</accession>
<protein>
    <recommendedName>
        <fullName evidence="2">Serine aminopeptidase S33 domain-containing protein</fullName>
    </recommendedName>
</protein>
<dbReference type="InterPro" id="IPR022742">
    <property type="entry name" value="Hydrolase_4"/>
</dbReference>
<reference evidence="3 4" key="1">
    <citation type="submission" date="2015-10" db="EMBL/GenBank/DDBJ databases">
        <title>Draft Genome Sequence of Chlorobium limicola strain Frasassi Growing under Artificial Lighting in the Frasassi Cave System.</title>
        <authorList>
            <person name="Mansor M."/>
            <person name="Macalady J."/>
        </authorList>
    </citation>
    <scope>NUCLEOTIDE SEQUENCE [LARGE SCALE GENOMIC DNA]</scope>
    <source>
        <strain evidence="3 4">Frasassi</strain>
    </source>
</reference>
<gene>
    <name evidence="3" type="ORF">ASB62_04540</name>
</gene>